<proteinExistence type="predicted"/>
<sequence length="224" mass="24965">MEDAANYTTDKVVAVTQGPSPTPPVNPIQGDAEFDDSIFGISIRVYEVLLYVLLAIMLIEIVLLLFVRITRQLYNEDFEALVNFQAGDDGFDDPVLEEGDRHRILVPNHATAPYTNDTSTLMKDAANYTADFNGGFHPSCNVFAVTQGLSPTPPVNPLHLLLHVLLARMLIEMVLLLLRFVQRRWQPNDNADLEELVDFEDEEDDFDDPVLGVDGNITRLAPPG</sequence>
<evidence type="ECO:0000313" key="3">
    <source>
        <dbReference type="Proteomes" id="UP000198287"/>
    </source>
</evidence>
<keyword evidence="1" id="KW-1133">Transmembrane helix</keyword>
<feature type="transmembrane region" description="Helical" evidence="1">
    <location>
        <begin position="160"/>
        <end position="178"/>
    </location>
</feature>
<comment type="caution">
    <text evidence="2">The sequence shown here is derived from an EMBL/GenBank/DDBJ whole genome shotgun (WGS) entry which is preliminary data.</text>
</comment>
<organism evidence="2 3">
    <name type="scientific">Folsomia candida</name>
    <name type="common">Springtail</name>
    <dbReference type="NCBI Taxonomy" id="158441"/>
    <lineage>
        <taxon>Eukaryota</taxon>
        <taxon>Metazoa</taxon>
        <taxon>Ecdysozoa</taxon>
        <taxon>Arthropoda</taxon>
        <taxon>Hexapoda</taxon>
        <taxon>Collembola</taxon>
        <taxon>Entomobryomorpha</taxon>
        <taxon>Isotomoidea</taxon>
        <taxon>Isotomidae</taxon>
        <taxon>Proisotominae</taxon>
        <taxon>Folsomia</taxon>
    </lineage>
</organism>
<name>A0A226EF30_FOLCA</name>
<dbReference type="AlphaFoldDB" id="A0A226EF30"/>
<protein>
    <submittedName>
        <fullName evidence="2">Uncharacterized protein</fullName>
    </submittedName>
</protein>
<keyword evidence="3" id="KW-1185">Reference proteome</keyword>
<accession>A0A226EF30</accession>
<keyword evidence="1" id="KW-0812">Transmembrane</keyword>
<reference evidence="2 3" key="1">
    <citation type="submission" date="2015-12" db="EMBL/GenBank/DDBJ databases">
        <title>The genome of Folsomia candida.</title>
        <authorList>
            <person name="Faddeeva A."/>
            <person name="Derks M.F."/>
            <person name="Anvar Y."/>
            <person name="Smit S."/>
            <person name="Van Straalen N."/>
            <person name="Roelofs D."/>
        </authorList>
    </citation>
    <scope>NUCLEOTIDE SEQUENCE [LARGE SCALE GENOMIC DNA]</scope>
    <source>
        <strain evidence="2 3">VU population</strain>
        <tissue evidence="2">Whole body</tissue>
    </source>
</reference>
<keyword evidence="1" id="KW-0472">Membrane</keyword>
<dbReference type="EMBL" id="LNIX01000004">
    <property type="protein sequence ID" value="OXA56152.1"/>
    <property type="molecule type" value="Genomic_DNA"/>
</dbReference>
<evidence type="ECO:0000313" key="2">
    <source>
        <dbReference type="EMBL" id="OXA56152.1"/>
    </source>
</evidence>
<feature type="transmembrane region" description="Helical" evidence="1">
    <location>
        <begin position="48"/>
        <end position="69"/>
    </location>
</feature>
<dbReference type="Proteomes" id="UP000198287">
    <property type="component" value="Unassembled WGS sequence"/>
</dbReference>
<gene>
    <name evidence="2" type="ORF">Fcan01_09931</name>
</gene>
<evidence type="ECO:0000256" key="1">
    <source>
        <dbReference type="SAM" id="Phobius"/>
    </source>
</evidence>